<keyword evidence="2 5" id="KW-0479">Metal-binding</keyword>
<dbReference type="Pfam" id="PF03171">
    <property type="entry name" value="2OG-FeII_Oxy"/>
    <property type="match status" value="1"/>
</dbReference>
<organism evidence="7 8">
    <name type="scientific">Pelobium manganitolerans</name>
    <dbReference type="NCBI Taxonomy" id="1842495"/>
    <lineage>
        <taxon>Bacteria</taxon>
        <taxon>Pseudomonadati</taxon>
        <taxon>Bacteroidota</taxon>
        <taxon>Sphingobacteriia</taxon>
        <taxon>Sphingobacteriales</taxon>
        <taxon>Sphingobacteriaceae</taxon>
        <taxon>Pelobium</taxon>
    </lineage>
</organism>
<protein>
    <submittedName>
        <fullName evidence="7">Flavonol synthase</fullName>
    </submittedName>
</protein>
<reference evidence="7 8" key="1">
    <citation type="submission" date="2016-07" db="EMBL/GenBank/DDBJ databases">
        <title>Genome of Pelobium manganitolerans.</title>
        <authorList>
            <person name="Wu S."/>
            <person name="Wang G."/>
        </authorList>
    </citation>
    <scope>NUCLEOTIDE SEQUENCE [LARGE SCALE GENOMIC DNA]</scope>
    <source>
        <strain evidence="7 8">YS-25</strain>
    </source>
</reference>
<evidence type="ECO:0000256" key="4">
    <source>
        <dbReference type="ARBA" id="ARBA00023004"/>
    </source>
</evidence>
<dbReference type="InterPro" id="IPR005123">
    <property type="entry name" value="Oxoglu/Fe-dep_dioxygenase_dom"/>
</dbReference>
<dbReference type="InterPro" id="IPR044861">
    <property type="entry name" value="IPNS-like_FE2OG_OXY"/>
</dbReference>
<feature type="domain" description="Fe2OG dioxygenase" evidence="6">
    <location>
        <begin position="171"/>
        <end position="280"/>
    </location>
</feature>
<evidence type="ECO:0000256" key="1">
    <source>
        <dbReference type="ARBA" id="ARBA00008056"/>
    </source>
</evidence>
<evidence type="ECO:0000256" key="2">
    <source>
        <dbReference type="ARBA" id="ARBA00022723"/>
    </source>
</evidence>
<dbReference type="GO" id="GO:0016491">
    <property type="term" value="F:oxidoreductase activity"/>
    <property type="evidence" value="ECO:0007669"/>
    <property type="project" value="UniProtKB-KW"/>
</dbReference>
<dbReference type="OrthoDB" id="21825at2"/>
<gene>
    <name evidence="7" type="ORF">BCY91_01025</name>
</gene>
<evidence type="ECO:0000313" key="7">
    <source>
        <dbReference type="EMBL" id="RKD20234.1"/>
    </source>
</evidence>
<comment type="similarity">
    <text evidence="1 5">Belongs to the iron/ascorbate-dependent oxidoreductase family.</text>
</comment>
<dbReference type="PANTHER" id="PTHR10209:SF881">
    <property type="entry name" value="FI07970P-RELATED"/>
    <property type="match status" value="1"/>
</dbReference>
<dbReference type="InterPro" id="IPR026992">
    <property type="entry name" value="DIOX_N"/>
</dbReference>
<evidence type="ECO:0000256" key="3">
    <source>
        <dbReference type="ARBA" id="ARBA00023002"/>
    </source>
</evidence>
<proteinExistence type="inferred from homology"/>
<keyword evidence="4 5" id="KW-0408">Iron</keyword>
<dbReference type="AlphaFoldDB" id="A0A419SBN1"/>
<dbReference type="Pfam" id="PF14226">
    <property type="entry name" value="DIOX_N"/>
    <property type="match status" value="1"/>
</dbReference>
<dbReference type="PRINTS" id="PR00682">
    <property type="entry name" value="IPNSYNTHASE"/>
</dbReference>
<evidence type="ECO:0000256" key="5">
    <source>
        <dbReference type="RuleBase" id="RU003682"/>
    </source>
</evidence>
<evidence type="ECO:0000259" key="6">
    <source>
        <dbReference type="PROSITE" id="PS51471"/>
    </source>
</evidence>
<dbReference type="GO" id="GO:0046872">
    <property type="term" value="F:metal ion binding"/>
    <property type="evidence" value="ECO:0007669"/>
    <property type="project" value="UniProtKB-KW"/>
</dbReference>
<dbReference type="RefSeq" id="WP_120180149.1">
    <property type="nucleotide sequence ID" value="NZ_MBTA01000001.1"/>
</dbReference>
<dbReference type="PROSITE" id="PS51471">
    <property type="entry name" value="FE2OG_OXY"/>
    <property type="match status" value="1"/>
</dbReference>
<dbReference type="PANTHER" id="PTHR10209">
    <property type="entry name" value="OXIDOREDUCTASE, 2OG-FE II OXYGENASE FAMILY PROTEIN"/>
    <property type="match status" value="1"/>
</dbReference>
<accession>A0A419SBN1</accession>
<evidence type="ECO:0000313" key="8">
    <source>
        <dbReference type="Proteomes" id="UP000283433"/>
    </source>
</evidence>
<dbReference type="SUPFAM" id="SSF51197">
    <property type="entry name" value="Clavaminate synthase-like"/>
    <property type="match status" value="1"/>
</dbReference>
<dbReference type="InterPro" id="IPR027443">
    <property type="entry name" value="IPNS-like_sf"/>
</dbReference>
<keyword evidence="3 5" id="KW-0560">Oxidoreductase</keyword>
<name>A0A419SBN1_9SPHI</name>
<dbReference type="EMBL" id="MBTA01000001">
    <property type="protein sequence ID" value="RKD20234.1"/>
    <property type="molecule type" value="Genomic_DNA"/>
</dbReference>
<comment type="caution">
    <text evidence="7">The sequence shown here is derived from an EMBL/GenBank/DDBJ whole genome shotgun (WGS) entry which is preliminary data.</text>
</comment>
<dbReference type="Gene3D" id="2.60.120.330">
    <property type="entry name" value="B-lactam Antibiotic, Isopenicillin N Synthase, Chain"/>
    <property type="match status" value="1"/>
</dbReference>
<dbReference type="Proteomes" id="UP000283433">
    <property type="component" value="Unassembled WGS sequence"/>
</dbReference>
<keyword evidence="8" id="KW-1185">Reference proteome</keyword>
<sequence length="321" mass="36339">MVASVNIPRLDLHDYLYGSEEQKERFSDDIGKAFNETGFVTITNHGLSKELISELYTEVKNFFSLPEEAKLKYEKPELAGQRGYTSKGREKAKDAKTPDLKEFWQIGQFVEDDDPVKNSYPDNVEVSEYPGFNQVTKKVYQQLEKAGKHLLNAISVYLGLSQDYFEDKVHNGNSILRAIHYFPIENPDDLPADAVRAGAHEDINLITLLIGASADGLEVLTREGEWFAIKAQGEDIVVNVGDMLQRLTNNKLRSTTHRVVNPPRQLMKTSRYSVPFFLHPKAKMDLSCLPSCVTDAHPKAYNNITAGEYLDERLREIGLKK</sequence>